<proteinExistence type="predicted"/>
<gene>
    <name evidence="1" type="ORF">ABT272_44930</name>
</gene>
<accession>A0ABV1ULL9</accession>
<evidence type="ECO:0000313" key="2">
    <source>
        <dbReference type="Proteomes" id="UP001470023"/>
    </source>
</evidence>
<dbReference type="EMBL" id="JBEPAZ010000152">
    <property type="protein sequence ID" value="MER6434622.1"/>
    <property type="molecule type" value="Genomic_DNA"/>
</dbReference>
<dbReference type="RefSeq" id="WP_352066429.1">
    <property type="nucleotide sequence ID" value="NZ_JBEPAZ010000152.1"/>
</dbReference>
<name>A0ABV1ULL9_9ACTN</name>
<evidence type="ECO:0000313" key="1">
    <source>
        <dbReference type="EMBL" id="MER6434622.1"/>
    </source>
</evidence>
<protein>
    <recommendedName>
        <fullName evidence="3">Transposase</fullName>
    </recommendedName>
</protein>
<dbReference type="Proteomes" id="UP001470023">
    <property type="component" value="Unassembled WGS sequence"/>
</dbReference>
<comment type="caution">
    <text evidence="1">The sequence shown here is derived from an EMBL/GenBank/DDBJ whole genome shotgun (WGS) entry which is preliminary data.</text>
</comment>
<evidence type="ECO:0008006" key="3">
    <source>
        <dbReference type="Google" id="ProtNLM"/>
    </source>
</evidence>
<organism evidence="1 2">
    <name type="scientific">Streptomyces sp. 900105245</name>
    <dbReference type="NCBI Taxonomy" id="3154379"/>
    <lineage>
        <taxon>Bacteria</taxon>
        <taxon>Bacillati</taxon>
        <taxon>Actinomycetota</taxon>
        <taxon>Actinomycetes</taxon>
        <taxon>Kitasatosporales</taxon>
        <taxon>Streptomycetaceae</taxon>
        <taxon>Streptomyces</taxon>
    </lineage>
</organism>
<sequence length="93" mass="10286">MTADEACGQEWKFHRLLKELGVGYVVVVPKSQQVKSLAGCSRIDEIPSEAPQDAWQRISCSDDAGPTRLWLRERQAAGDRLLWGTSPLATAEC</sequence>
<keyword evidence="2" id="KW-1185">Reference proteome</keyword>
<reference evidence="1 2" key="1">
    <citation type="submission" date="2024-06" db="EMBL/GenBank/DDBJ databases">
        <title>The Natural Products Discovery Center: Release of the First 8490 Sequenced Strains for Exploring Actinobacteria Biosynthetic Diversity.</title>
        <authorList>
            <person name="Kalkreuter E."/>
            <person name="Kautsar S.A."/>
            <person name="Yang D."/>
            <person name="Bader C.D."/>
            <person name="Teijaro C.N."/>
            <person name="Fluegel L."/>
            <person name="Davis C.M."/>
            <person name="Simpson J.R."/>
            <person name="Lauterbach L."/>
            <person name="Steele A.D."/>
            <person name="Gui C."/>
            <person name="Meng S."/>
            <person name="Li G."/>
            <person name="Viehrig K."/>
            <person name="Ye F."/>
            <person name="Su P."/>
            <person name="Kiefer A.F."/>
            <person name="Nichols A."/>
            <person name="Cepeda A.J."/>
            <person name="Yan W."/>
            <person name="Fan B."/>
            <person name="Jiang Y."/>
            <person name="Adhikari A."/>
            <person name="Zheng C.-J."/>
            <person name="Schuster L."/>
            <person name="Cowan T.M."/>
            <person name="Smanski M.J."/>
            <person name="Chevrette M.G."/>
            <person name="De Carvalho L.P.S."/>
            <person name="Shen B."/>
        </authorList>
    </citation>
    <scope>NUCLEOTIDE SEQUENCE [LARGE SCALE GENOMIC DNA]</scope>
    <source>
        <strain evidence="1 2">NPDC001166</strain>
    </source>
</reference>